<name>A0AAW5BXB3_9FIRM</name>
<proteinExistence type="predicted"/>
<protein>
    <submittedName>
        <fullName evidence="1">DUF5716 family protein</fullName>
    </submittedName>
</protein>
<organism evidence="1 2">
    <name type="scientific">Enterocloster aldenensis</name>
    <dbReference type="NCBI Taxonomy" id="358742"/>
    <lineage>
        <taxon>Bacteria</taxon>
        <taxon>Bacillati</taxon>
        <taxon>Bacillota</taxon>
        <taxon>Clostridia</taxon>
        <taxon>Lachnospirales</taxon>
        <taxon>Lachnospiraceae</taxon>
        <taxon>Enterocloster</taxon>
    </lineage>
</organism>
<dbReference type="RefSeq" id="WP_238053478.1">
    <property type="nucleotide sequence ID" value="NZ_JAKNGE010000008.1"/>
</dbReference>
<comment type="caution">
    <text evidence="1">The sequence shown here is derived from an EMBL/GenBank/DDBJ whole genome shotgun (WGS) entry which is preliminary data.</text>
</comment>
<dbReference type="EMBL" id="JAKNGE010000008">
    <property type="protein sequence ID" value="MCG4745449.1"/>
    <property type="molecule type" value="Genomic_DNA"/>
</dbReference>
<dbReference type="InterPro" id="IPR043773">
    <property type="entry name" value="JetA"/>
</dbReference>
<evidence type="ECO:0000313" key="2">
    <source>
        <dbReference type="Proteomes" id="UP001299608"/>
    </source>
</evidence>
<reference evidence="1" key="1">
    <citation type="submission" date="2022-01" db="EMBL/GenBank/DDBJ databases">
        <title>Collection of gut derived symbiotic bacterial strains cultured from healthy donors.</title>
        <authorList>
            <person name="Lin H."/>
            <person name="Kohout C."/>
            <person name="Waligurski E."/>
            <person name="Pamer E.G."/>
        </authorList>
    </citation>
    <scope>NUCLEOTIDE SEQUENCE</scope>
    <source>
        <strain evidence="1">DFI.6.55</strain>
    </source>
</reference>
<dbReference type="Pfam" id="PF18982">
    <property type="entry name" value="JetA"/>
    <property type="match status" value="1"/>
</dbReference>
<sequence length="474" mass="55527">MVLFDNAAYEYFFNPLCCKNKKIYYECILQLIEKSKSIPLLYEADARDTLVLYFRNCAYVVEDEENGGEAEAHISGRKTEMENAGAILRYFRHCGWLSEKEIGRNGDNIATVTPYCRKMIDSIERIFNRDSSAVLTNHIFSIYDILHSAFIVDHGRTHRPYSSILVPTVDSVSDLKNELLMLKDSIRSIMRMVIKMTETNELGQFMLRDEIMESFFHDYFFIKKDGLIPGYIEEIEKMLRKIRKTEVYENMIKEYQSLHHVDEIKAREQVDGQLNQVRSFINYDYVKEVDYIDKKINTYYSLYSTRILMVLSNSINMQTYLNNLLMTMKDYGEDERREFLENVSGCFNLQSYKYIGRKSIERRRKRKPNTKSGAILTSSLTEEDKARLTRELLYEYPDRYGVRQAAGYFDELLLKKESVIPDKTIIRTRDDAMMMAAGIIYSGSGEFPFEVDFLDGIIETEVATISKIRIKRKS</sequence>
<accession>A0AAW5BXB3</accession>
<evidence type="ECO:0000313" key="1">
    <source>
        <dbReference type="EMBL" id="MCG4745449.1"/>
    </source>
</evidence>
<dbReference type="Proteomes" id="UP001299608">
    <property type="component" value="Unassembled WGS sequence"/>
</dbReference>
<gene>
    <name evidence="1" type="ORF">L0N08_08525</name>
</gene>
<dbReference type="AlphaFoldDB" id="A0AAW5BXB3"/>